<organism evidence="1 2">
    <name type="scientific">Aspergillus fumigatus (strain ATCC MYA-4609 / CBS 101355 / FGSC A1100 / Af293)</name>
    <name type="common">Neosartorya fumigata</name>
    <dbReference type="NCBI Taxonomy" id="330879"/>
    <lineage>
        <taxon>Eukaryota</taxon>
        <taxon>Fungi</taxon>
        <taxon>Dikarya</taxon>
        <taxon>Ascomycota</taxon>
        <taxon>Pezizomycotina</taxon>
        <taxon>Eurotiomycetes</taxon>
        <taxon>Eurotiomycetidae</taxon>
        <taxon>Eurotiales</taxon>
        <taxon>Aspergillaceae</taxon>
        <taxon>Aspergillus</taxon>
        <taxon>Aspergillus subgen. Fumigati</taxon>
    </lineage>
</organism>
<dbReference type="KEGG" id="afm:AFUA_5G15140"/>
<dbReference type="HOGENOM" id="CLU_2793537_0_0_1"/>
<dbReference type="OMA" id="TGLSPCW"/>
<keyword evidence="2" id="KW-1185">Reference proteome</keyword>
<dbReference type="AlphaFoldDB" id="Q4WWC0"/>
<reference evidence="1 2" key="1">
    <citation type="journal article" date="2005" name="Nature">
        <title>Genomic sequence of the pathogenic and allergenic filamentous fungus Aspergillus fumigatus.</title>
        <authorList>
            <person name="Nierman W.C."/>
            <person name="Pain A."/>
            <person name="Anderson M.J."/>
            <person name="Wortman J.R."/>
            <person name="Kim H.S."/>
            <person name="Arroyo J."/>
            <person name="Berriman M."/>
            <person name="Abe K."/>
            <person name="Archer D.B."/>
            <person name="Bermejo C."/>
            <person name="Bennett J."/>
            <person name="Bowyer P."/>
            <person name="Chen D."/>
            <person name="Collins M."/>
            <person name="Coulsen R."/>
            <person name="Davies R."/>
            <person name="Dyer P.S."/>
            <person name="Farman M."/>
            <person name="Fedorova N."/>
            <person name="Fedorova N."/>
            <person name="Feldblyum T.V."/>
            <person name="Fischer R."/>
            <person name="Fosker N."/>
            <person name="Fraser A."/>
            <person name="Garcia J.L."/>
            <person name="Garcia M.J."/>
            <person name="Goble A."/>
            <person name="Goldman G.H."/>
            <person name="Gomi K."/>
            <person name="Griffith-Jones S."/>
            <person name="Gwilliam R."/>
            <person name="Haas B."/>
            <person name="Haas H."/>
            <person name="Harris D."/>
            <person name="Horiuchi H."/>
            <person name="Huang J."/>
            <person name="Humphray S."/>
            <person name="Jimenez J."/>
            <person name="Keller N."/>
            <person name="Khouri H."/>
            <person name="Kitamoto K."/>
            <person name="Kobayashi T."/>
            <person name="Konzack S."/>
            <person name="Kulkarni R."/>
            <person name="Kumagai T."/>
            <person name="Lafon A."/>
            <person name="Latge J.P."/>
            <person name="Li W."/>
            <person name="Lord A."/>
            <person name="Lu C."/>
            <person name="Majoros W.H."/>
            <person name="May G.S."/>
            <person name="Miller B.L."/>
            <person name="Mohamoud Y."/>
            <person name="Molina M."/>
            <person name="Monod M."/>
            <person name="Mouyna I."/>
            <person name="Mulligan S."/>
            <person name="Murphy L."/>
            <person name="O'Neil S."/>
            <person name="Paulsen I."/>
            <person name="Penalva M.A."/>
            <person name="Pertea M."/>
            <person name="Price C."/>
            <person name="Pritchard B.L."/>
            <person name="Quail M.A."/>
            <person name="Rabbinowitsch E."/>
            <person name="Rawlins N."/>
            <person name="Rajandream M.A."/>
            <person name="Reichard U."/>
            <person name="Renauld H."/>
            <person name="Robson G.D."/>
            <person name="Rodriguez de Cordoba S."/>
            <person name="Rodriguez-Pena J.M."/>
            <person name="Ronning C.M."/>
            <person name="Rutter S."/>
            <person name="Salzberg S.L."/>
            <person name="Sanchez M."/>
            <person name="Sanchez-Ferrero J.C."/>
            <person name="Saunders D."/>
            <person name="Seeger K."/>
            <person name="Squares R."/>
            <person name="Squares S."/>
            <person name="Takeuchi M."/>
            <person name="Tekaia F."/>
            <person name="Turner G."/>
            <person name="Vazquez de Aldana C.R."/>
            <person name="Weidman J."/>
            <person name="White O."/>
            <person name="Woodward J."/>
            <person name="Yu J.H."/>
            <person name="Fraser C."/>
            <person name="Galagan J.E."/>
            <person name="Asai K."/>
            <person name="Machida M."/>
            <person name="Hall N."/>
            <person name="Barrell B."/>
            <person name="Denning D.W."/>
        </authorList>
    </citation>
    <scope>NUCLEOTIDE SEQUENCE [LARGE SCALE GENOMIC DNA]</scope>
    <source>
        <strain evidence="1 2">Af293</strain>
    </source>
</reference>
<evidence type="ECO:0000313" key="2">
    <source>
        <dbReference type="Proteomes" id="UP000002530"/>
    </source>
</evidence>
<dbReference type="OrthoDB" id="4508185at2759"/>
<accession>Q4WWC0</accession>
<dbReference type="GeneID" id="3510706"/>
<dbReference type="InParanoid" id="Q4WWC0"/>
<name>Q4WWC0_ASPFU</name>
<dbReference type="RefSeq" id="XP_753144.1">
    <property type="nucleotide sequence ID" value="XM_748051.1"/>
</dbReference>
<gene>
    <name evidence="1" type="ORF">AFUA_5G15140</name>
</gene>
<sequence>MTIVVPPGAVNAGTMNNMLFPPPVGMTATTGLSPCWIACMAGSWTPQNYISGHLVICWAAASRSMVAN</sequence>
<evidence type="ECO:0000313" key="1">
    <source>
        <dbReference type="EMBL" id="EAL91106.1"/>
    </source>
</evidence>
<dbReference type="Proteomes" id="UP000002530">
    <property type="component" value="Unassembled WGS sequence"/>
</dbReference>
<proteinExistence type="predicted"/>
<comment type="caution">
    <text evidence="1">The sequence shown here is derived from an EMBL/GenBank/DDBJ whole genome shotgun (WGS) entry which is preliminary data.</text>
</comment>
<dbReference type="EMBL" id="AAHF01000003">
    <property type="protein sequence ID" value="EAL91106.1"/>
    <property type="molecule type" value="Genomic_DNA"/>
</dbReference>
<dbReference type="VEuPathDB" id="FungiDB:Afu5g15140"/>
<protein>
    <submittedName>
        <fullName evidence="1">Uncharacterized protein</fullName>
    </submittedName>
</protein>